<feature type="domain" description="Ig-like" evidence="5">
    <location>
        <begin position="209"/>
        <end position="296"/>
    </location>
</feature>
<feature type="domain" description="Ig-like" evidence="5">
    <location>
        <begin position="113"/>
        <end position="201"/>
    </location>
</feature>
<feature type="signal peptide" evidence="4">
    <location>
        <begin position="1"/>
        <end position="24"/>
    </location>
</feature>
<dbReference type="RefSeq" id="XP_031413798.1">
    <property type="nucleotide sequence ID" value="XM_031557938.2"/>
</dbReference>
<dbReference type="GeneID" id="116217958"/>
<reference evidence="7" key="1">
    <citation type="submission" date="2025-08" db="UniProtKB">
        <authorList>
            <consortium name="RefSeq"/>
        </authorList>
    </citation>
    <scope>IDENTIFICATION</scope>
</reference>
<dbReference type="AlphaFoldDB" id="A0A6P8ED43"/>
<evidence type="ECO:0000256" key="1">
    <source>
        <dbReference type="ARBA" id="ARBA00004167"/>
    </source>
</evidence>
<dbReference type="InterPro" id="IPR013783">
    <property type="entry name" value="Ig-like_fold"/>
</dbReference>
<dbReference type="SMART" id="SM00408">
    <property type="entry name" value="IGc2"/>
    <property type="match status" value="3"/>
</dbReference>
<dbReference type="GO" id="GO:0016020">
    <property type="term" value="C:membrane"/>
    <property type="evidence" value="ECO:0007669"/>
    <property type="project" value="UniProtKB-SubCell"/>
</dbReference>
<dbReference type="InterPro" id="IPR003598">
    <property type="entry name" value="Ig_sub2"/>
</dbReference>
<dbReference type="GO" id="GO:0005178">
    <property type="term" value="F:integrin binding"/>
    <property type="evidence" value="ECO:0007669"/>
    <property type="project" value="InterPro"/>
</dbReference>
<accession>A0A6P8ED43</accession>
<sequence>MSVYGCFLASSVLLLSLMAVVLETCKVPFIDPPHLLVLYGDPAWANCSTTDQPSMMGWESPVGSISGAGITHLIWTLQSVTTWTVGGRTQCYTISDSGSSCTSNLNITIYKPPDRVSIHAVGDVDNLAEGQPLQLECVAENIAPASHVKVTWFKGQEQLRGIPSTDFTVDGDPNENVTVTHTLHLTASREDHGAQYRCEAELELAGLQPHAVKSSQPLGISVFFLPVINCPSEVQVRENERLPNCTAEGNPSPEFTWFKGHQQVDPQSTLSRVDGGRYTVTARNSMGIVNETVDVEIWFGPEINCSTKARVKENDRLPRCSAMGNPPPEVIWFKGHQVDPLSPLSRMHGGQYTVIAKNSVGAVNQTVGIEILYGPMITCPQTLEVRENEALNGCTVEGNPPPELTWYQGDVKVDRISKLGKMDGGQYTLFAESKPFSSVHHSVEVVIISKGNYISMSGGCVLLVVLFSHIFH</sequence>
<dbReference type="PANTHER" id="PTHR13771:SF9">
    <property type="entry name" value="INTERCELLULAR ADHESION MOLECULE 5"/>
    <property type="match status" value="1"/>
</dbReference>
<keyword evidence="6" id="KW-1185">Reference proteome</keyword>
<proteinExistence type="predicted"/>
<dbReference type="InterPro" id="IPR003597">
    <property type="entry name" value="Ig_C1-set"/>
</dbReference>
<dbReference type="OrthoDB" id="5843397at2759"/>
<dbReference type="PANTHER" id="PTHR13771">
    <property type="entry name" value="INTERCELLULAR ADHESION MOLECULE"/>
    <property type="match status" value="1"/>
</dbReference>
<dbReference type="InterPro" id="IPR013162">
    <property type="entry name" value="CD80_C2-set"/>
</dbReference>
<dbReference type="Pfam" id="PF08205">
    <property type="entry name" value="C2-set_2"/>
    <property type="match status" value="1"/>
</dbReference>
<keyword evidence="3" id="KW-1015">Disulfide bond</keyword>
<dbReference type="InterPro" id="IPR007110">
    <property type="entry name" value="Ig-like_dom"/>
</dbReference>
<evidence type="ECO:0000259" key="5">
    <source>
        <dbReference type="PROSITE" id="PS50835"/>
    </source>
</evidence>
<protein>
    <submittedName>
        <fullName evidence="7">Hemicentin-1-like</fullName>
    </submittedName>
</protein>
<organism evidence="6 7">
    <name type="scientific">Clupea harengus</name>
    <name type="common">Atlantic herring</name>
    <dbReference type="NCBI Taxonomy" id="7950"/>
    <lineage>
        <taxon>Eukaryota</taxon>
        <taxon>Metazoa</taxon>
        <taxon>Chordata</taxon>
        <taxon>Craniata</taxon>
        <taxon>Vertebrata</taxon>
        <taxon>Euteleostomi</taxon>
        <taxon>Actinopterygii</taxon>
        <taxon>Neopterygii</taxon>
        <taxon>Teleostei</taxon>
        <taxon>Clupei</taxon>
        <taxon>Clupeiformes</taxon>
        <taxon>Clupeoidei</taxon>
        <taxon>Clupeidae</taxon>
        <taxon>Clupea</taxon>
    </lineage>
</organism>
<keyword evidence="4" id="KW-0732">Signal</keyword>
<dbReference type="CDD" id="cd00096">
    <property type="entry name" value="Ig"/>
    <property type="match status" value="1"/>
</dbReference>
<keyword evidence="2" id="KW-0472">Membrane</keyword>
<evidence type="ECO:0000256" key="3">
    <source>
        <dbReference type="ARBA" id="ARBA00023157"/>
    </source>
</evidence>
<dbReference type="InterPro" id="IPR047012">
    <property type="entry name" value="ICAM_VCAM"/>
</dbReference>
<dbReference type="SUPFAM" id="SSF48726">
    <property type="entry name" value="Immunoglobulin"/>
    <property type="match status" value="4"/>
</dbReference>
<evidence type="ECO:0000256" key="4">
    <source>
        <dbReference type="SAM" id="SignalP"/>
    </source>
</evidence>
<name>A0A6P8ED43_CLUHA</name>
<dbReference type="KEGG" id="char:116217958"/>
<gene>
    <name evidence="7" type="primary">LOC116217958</name>
</gene>
<dbReference type="InterPro" id="IPR036179">
    <property type="entry name" value="Ig-like_dom_sf"/>
</dbReference>
<dbReference type="Gene3D" id="2.60.40.10">
    <property type="entry name" value="Immunoglobulins"/>
    <property type="match status" value="5"/>
</dbReference>
<evidence type="ECO:0000256" key="2">
    <source>
        <dbReference type="ARBA" id="ARBA00023136"/>
    </source>
</evidence>
<dbReference type="InterPro" id="IPR003599">
    <property type="entry name" value="Ig_sub"/>
</dbReference>
<dbReference type="Proteomes" id="UP000515152">
    <property type="component" value="Chromosome 20"/>
</dbReference>
<evidence type="ECO:0000313" key="7">
    <source>
        <dbReference type="RefSeq" id="XP_031413798.1"/>
    </source>
</evidence>
<evidence type="ECO:0000313" key="6">
    <source>
        <dbReference type="Proteomes" id="UP000515152"/>
    </source>
</evidence>
<dbReference type="GO" id="GO:0007155">
    <property type="term" value="P:cell adhesion"/>
    <property type="evidence" value="ECO:0007669"/>
    <property type="project" value="InterPro"/>
</dbReference>
<comment type="subcellular location">
    <subcellularLocation>
        <location evidence="1">Membrane</location>
        <topology evidence="1">Single-pass membrane protein</topology>
    </subcellularLocation>
</comment>
<feature type="chain" id="PRO_5027784342" evidence="4">
    <location>
        <begin position="25"/>
        <end position="472"/>
    </location>
</feature>
<dbReference type="PROSITE" id="PS50835">
    <property type="entry name" value="IG_LIKE"/>
    <property type="match status" value="2"/>
</dbReference>
<dbReference type="SMART" id="SM00407">
    <property type="entry name" value="IGc1"/>
    <property type="match status" value="1"/>
</dbReference>
<dbReference type="SMART" id="SM00409">
    <property type="entry name" value="IG"/>
    <property type="match status" value="3"/>
</dbReference>